<dbReference type="EMBL" id="CP041040">
    <property type="protein sequence ID" value="QDE36076.1"/>
    <property type="molecule type" value="Genomic_DNA"/>
</dbReference>
<name>A0A4Y5YU55_9MICO</name>
<organism evidence="2 3">
    <name type="scientific">Microbacterium foliorum</name>
    <dbReference type="NCBI Taxonomy" id="104336"/>
    <lineage>
        <taxon>Bacteria</taxon>
        <taxon>Bacillati</taxon>
        <taxon>Actinomycetota</taxon>
        <taxon>Actinomycetes</taxon>
        <taxon>Micrococcales</taxon>
        <taxon>Microbacteriaceae</taxon>
        <taxon>Microbacterium</taxon>
    </lineage>
</organism>
<accession>A0A4Y5YU55</accession>
<sequence>MPSGKSSRPCARRRRPGSMTDRPALLITGVGAHADPWHGLAATSTALATVLEQRMPVHRLDTDEVAGGPALTDAALIVVNISGDLATDAAAASAVLDPLLDAVASGIPLLAVHSSSLAFRDDPRWAELLGGRWVPGVTMHPQIGWSLVQPTAPLAPFRVYDERYSHLEVGSGSDLRAVHTDDGITHGLAWSRRGAAGHGGVAYSALGHGVEAYRSAGTRELVHALVDELLGEKHTARPVPSSPPATGASADLEAAALDYELIALAPHGVAVADTGFTDRFDDGELLTSGYLLVERLPEGGAALHSHGREVGRIIPDARGLQVDLPGAEVDGRTLRAAAAGIALVAEAGEWRSTGDGSAILLGEDWRVVVVHGPASTKLDNRIRLLDDLRALPETQKEQHA</sequence>
<dbReference type="OrthoDB" id="3350268at2"/>
<evidence type="ECO:0000256" key="1">
    <source>
        <dbReference type="SAM" id="MobiDB-lite"/>
    </source>
</evidence>
<dbReference type="SUPFAM" id="SSF52317">
    <property type="entry name" value="Class I glutamine amidotransferase-like"/>
    <property type="match status" value="1"/>
</dbReference>
<evidence type="ECO:0000313" key="3">
    <source>
        <dbReference type="Proteomes" id="UP000316125"/>
    </source>
</evidence>
<proteinExistence type="predicted"/>
<dbReference type="Proteomes" id="UP000316125">
    <property type="component" value="Chromosome"/>
</dbReference>
<evidence type="ECO:0000313" key="2">
    <source>
        <dbReference type="EMBL" id="QDE36076.1"/>
    </source>
</evidence>
<gene>
    <name evidence="2" type="ORF">FIV50_15565</name>
</gene>
<protein>
    <submittedName>
        <fullName evidence="2">ThuA domain-containing protein</fullName>
    </submittedName>
</protein>
<dbReference type="AlphaFoldDB" id="A0A4Y5YU55"/>
<reference evidence="2 3" key="1">
    <citation type="submission" date="2019-06" db="EMBL/GenBank/DDBJ databases">
        <title>Complete genome of Microbacterium foliorum M2.</title>
        <authorList>
            <person name="Cao G."/>
        </authorList>
    </citation>
    <scope>NUCLEOTIDE SEQUENCE [LARGE SCALE GENOMIC DNA]</scope>
    <source>
        <strain evidence="2 3">M2</strain>
    </source>
</reference>
<feature type="region of interest" description="Disordered" evidence="1">
    <location>
        <begin position="1"/>
        <end position="23"/>
    </location>
</feature>
<dbReference type="InterPro" id="IPR029062">
    <property type="entry name" value="Class_I_gatase-like"/>
</dbReference>
<dbReference type="Gene3D" id="3.40.50.880">
    <property type="match status" value="1"/>
</dbReference>